<feature type="repeat" description="TPR" evidence="1">
    <location>
        <begin position="219"/>
        <end position="252"/>
    </location>
</feature>
<accession>E6WTA9</accession>
<evidence type="ECO:0000259" key="2">
    <source>
        <dbReference type="Pfam" id="PF01841"/>
    </source>
</evidence>
<dbReference type="EMBL" id="CP002446">
    <property type="protein sequence ID" value="ADV27408.1"/>
    <property type="molecule type" value="Genomic_DNA"/>
</dbReference>
<gene>
    <name evidence="3" type="ordered locus">Psesu_1563</name>
</gene>
<dbReference type="SMART" id="SM00028">
    <property type="entry name" value="TPR"/>
    <property type="match status" value="5"/>
</dbReference>
<dbReference type="SUPFAM" id="SSF54001">
    <property type="entry name" value="Cysteine proteinases"/>
    <property type="match status" value="1"/>
</dbReference>
<sequence>MYALALAAALAAAPMEGLPAPATVSEPSTLPTVQATQYIPGIDEVLEIPPGLRAMLQERVIAPGGNREKRLERLAAMVLEADGLALAYDNDRTRTVAETFRDRRGNCLSFTLLFVALARAAGMEANVQEVSEVLAWYRDAGVIYGASHVNAGIRSGIRLHTLDLERNILAMRDSPRRIDDTRALAHFRNNRGAELMAAGDLGGARAQLDAATEADPGFVPAWNNLGVLEMRAGNIEAATRALRTAWSLAPEHTATLSNLVKLYERSGQSREAADFVARLEQVRRNDPFAQFVLALGCEETGNYACAVTHYRNAIRLQARQHAFHFGLARAYFLGGELDLARREMARAARLGDTDRVREMYRRKLDHLERWPGIEDGHALNAR</sequence>
<evidence type="ECO:0000313" key="3">
    <source>
        <dbReference type="EMBL" id="ADV27408.1"/>
    </source>
</evidence>
<keyword evidence="4" id="KW-1185">Reference proteome</keyword>
<evidence type="ECO:0000256" key="1">
    <source>
        <dbReference type="PROSITE-ProRule" id="PRU00339"/>
    </source>
</evidence>
<dbReference type="KEGG" id="psu:Psesu_1563"/>
<dbReference type="Pfam" id="PF13432">
    <property type="entry name" value="TPR_16"/>
    <property type="match status" value="1"/>
</dbReference>
<dbReference type="InterPro" id="IPR002931">
    <property type="entry name" value="Transglutaminase-like"/>
</dbReference>
<dbReference type="HOGENOM" id="CLU_056368_0_0_6"/>
<feature type="domain" description="Transglutaminase-like" evidence="2">
    <location>
        <begin position="57"/>
        <end position="126"/>
    </location>
</feature>
<dbReference type="eggNOG" id="COG0457">
    <property type="taxonomic scope" value="Bacteria"/>
</dbReference>
<dbReference type="Proteomes" id="UP000008632">
    <property type="component" value="Chromosome"/>
</dbReference>
<dbReference type="STRING" id="743721.Psesu_1563"/>
<dbReference type="Pfam" id="PF01841">
    <property type="entry name" value="Transglut_core"/>
    <property type="match status" value="1"/>
</dbReference>
<dbReference type="RefSeq" id="WP_013535236.1">
    <property type="nucleotide sequence ID" value="NC_014924.1"/>
</dbReference>
<dbReference type="Gene3D" id="3.10.620.30">
    <property type="match status" value="1"/>
</dbReference>
<dbReference type="PANTHER" id="PTHR44366">
    <property type="entry name" value="UDP-N-ACETYLGLUCOSAMINE--PEPTIDE N-ACETYLGLUCOSAMINYLTRANSFERASE 110 KDA SUBUNIT"/>
    <property type="match status" value="1"/>
</dbReference>
<keyword evidence="1" id="KW-0802">TPR repeat</keyword>
<evidence type="ECO:0000313" key="4">
    <source>
        <dbReference type="Proteomes" id="UP000008632"/>
    </source>
</evidence>
<dbReference type="InterPro" id="IPR037919">
    <property type="entry name" value="OGT"/>
</dbReference>
<dbReference type="AlphaFoldDB" id="E6WTA9"/>
<reference evidence="3 4" key="1">
    <citation type="submission" date="2011-01" db="EMBL/GenBank/DDBJ databases">
        <title>Complete sequence of Pseudoxanthomonas suwonensis 11-1.</title>
        <authorList>
            <consortium name="US DOE Joint Genome Institute"/>
            <person name="Lucas S."/>
            <person name="Copeland A."/>
            <person name="Lapidus A."/>
            <person name="Cheng J.-F."/>
            <person name="Goodwin L."/>
            <person name="Pitluck S."/>
            <person name="Teshima H."/>
            <person name="Detter J.C."/>
            <person name="Han C."/>
            <person name="Tapia R."/>
            <person name="Land M."/>
            <person name="Hauser L."/>
            <person name="Kyrpides N."/>
            <person name="Ivanova N."/>
            <person name="Ovchinnikova G."/>
            <person name="Siebers A.K."/>
            <person name="Allgaier M."/>
            <person name="Thelen M.P."/>
            <person name="Hugenholtz P."/>
            <person name="Gladden J."/>
            <person name="Woyke T."/>
        </authorList>
    </citation>
    <scope>NUCLEOTIDE SEQUENCE [LARGE SCALE GENOMIC DNA]</scope>
    <source>
        <strain evidence="4">11-1</strain>
    </source>
</reference>
<proteinExistence type="predicted"/>
<dbReference type="Gene3D" id="1.25.40.10">
    <property type="entry name" value="Tetratricopeptide repeat domain"/>
    <property type="match status" value="2"/>
</dbReference>
<organism evidence="3 4">
    <name type="scientific">Pseudoxanthomonas suwonensis (strain 11-1)</name>
    <dbReference type="NCBI Taxonomy" id="743721"/>
    <lineage>
        <taxon>Bacteria</taxon>
        <taxon>Pseudomonadati</taxon>
        <taxon>Pseudomonadota</taxon>
        <taxon>Gammaproteobacteria</taxon>
        <taxon>Lysobacterales</taxon>
        <taxon>Lysobacteraceae</taxon>
        <taxon>Pseudoxanthomonas</taxon>
    </lineage>
</organism>
<dbReference type="GO" id="GO:0006493">
    <property type="term" value="P:protein O-linked glycosylation"/>
    <property type="evidence" value="ECO:0007669"/>
    <property type="project" value="InterPro"/>
</dbReference>
<protein>
    <submittedName>
        <fullName evidence="3">Transglutaminase domain-containing protein</fullName>
    </submittedName>
</protein>
<dbReference type="PROSITE" id="PS50005">
    <property type="entry name" value="TPR"/>
    <property type="match status" value="1"/>
</dbReference>
<dbReference type="InterPro" id="IPR019734">
    <property type="entry name" value="TPR_rpt"/>
</dbReference>
<dbReference type="SUPFAM" id="SSF48452">
    <property type="entry name" value="TPR-like"/>
    <property type="match status" value="1"/>
</dbReference>
<dbReference type="PANTHER" id="PTHR44366:SF1">
    <property type="entry name" value="UDP-N-ACETYLGLUCOSAMINE--PEPTIDE N-ACETYLGLUCOSAMINYLTRANSFERASE 110 KDA SUBUNIT"/>
    <property type="match status" value="1"/>
</dbReference>
<dbReference type="OrthoDB" id="5801251at2"/>
<dbReference type="InterPro" id="IPR011990">
    <property type="entry name" value="TPR-like_helical_dom_sf"/>
</dbReference>
<dbReference type="InterPro" id="IPR038765">
    <property type="entry name" value="Papain-like_cys_pep_sf"/>
</dbReference>
<dbReference type="Pfam" id="PF14559">
    <property type="entry name" value="TPR_19"/>
    <property type="match status" value="1"/>
</dbReference>
<name>E6WTA9_PSEUU</name>
<dbReference type="GO" id="GO:0097363">
    <property type="term" value="F:protein O-acetylglucosaminyltransferase activity"/>
    <property type="evidence" value="ECO:0007669"/>
    <property type="project" value="TreeGrafter"/>
</dbReference>